<sequence length="164" mass="19332">MKWYVLQFTTTRFAAVFKQLERLNFSYYCPMAIEKYRRPDKQLSYRERLNPLFPGYLFIQANFDEFHTTSITGLPHVQRFLAFGGEPLAVPDYEISNVQKGELNQLAASEHPRLVEIMMMSDPRMRSMAMLNYITEKSLSHKMKRNKNDRTDKKKDCYKAQAAT</sequence>
<evidence type="ECO:0000256" key="2">
    <source>
        <dbReference type="SAM" id="MobiDB-lite"/>
    </source>
</evidence>
<keyword evidence="5" id="KW-1185">Reference proteome</keyword>
<dbReference type="Gene3D" id="3.30.70.940">
    <property type="entry name" value="NusG, N-terminal domain"/>
    <property type="match status" value="1"/>
</dbReference>
<evidence type="ECO:0000256" key="1">
    <source>
        <dbReference type="ARBA" id="ARBA00023163"/>
    </source>
</evidence>
<dbReference type="GO" id="GO:0006354">
    <property type="term" value="P:DNA-templated transcription elongation"/>
    <property type="evidence" value="ECO:0007669"/>
    <property type="project" value="InterPro"/>
</dbReference>
<reference evidence="4 5" key="1">
    <citation type="submission" date="2023-01" db="EMBL/GenBank/DDBJ databases">
        <title>Genome sequence resource and annotation of Enterobacter ludwigii, an economically important pathogen of seedling wilt with strawberry.</title>
        <authorList>
            <person name="Xie Y."/>
        </authorList>
    </citation>
    <scope>NUCLEOTIDE SEQUENCE [LARGE SCALE GENOMIC DNA]</scope>
    <source>
        <strain evidence="4 5">CM-TZ4</strain>
        <plasmid evidence="4 5">unnamed4</plasmid>
    </source>
</reference>
<geneLocation type="plasmid" evidence="4 5">
    <name>unnamed4</name>
</geneLocation>
<dbReference type="InterPro" id="IPR036735">
    <property type="entry name" value="NGN_dom_sf"/>
</dbReference>
<keyword evidence="4" id="KW-0614">Plasmid</keyword>
<proteinExistence type="predicted"/>
<feature type="region of interest" description="Disordered" evidence="2">
    <location>
        <begin position="140"/>
        <end position="164"/>
    </location>
</feature>
<dbReference type="RefSeq" id="WP_227119155.1">
    <property type="nucleotide sequence ID" value="NZ_CP116351.1"/>
</dbReference>
<evidence type="ECO:0000259" key="3">
    <source>
        <dbReference type="SMART" id="SM00738"/>
    </source>
</evidence>
<dbReference type="EMBL" id="CP116351">
    <property type="protein sequence ID" value="WCE16347.1"/>
    <property type="molecule type" value="Genomic_DNA"/>
</dbReference>
<organism evidence="4 5">
    <name type="scientific">Enterobacter ludwigii</name>
    <dbReference type="NCBI Taxonomy" id="299767"/>
    <lineage>
        <taxon>Bacteria</taxon>
        <taxon>Pseudomonadati</taxon>
        <taxon>Pseudomonadota</taxon>
        <taxon>Gammaproteobacteria</taxon>
        <taxon>Enterobacterales</taxon>
        <taxon>Enterobacteriaceae</taxon>
        <taxon>Enterobacter</taxon>
        <taxon>Enterobacter cloacae complex</taxon>
    </lineage>
</organism>
<gene>
    <name evidence="4" type="ORF">PHA72_28280</name>
</gene>
<evidence type="ECO:0000313" key="5">
    <source>
        <dbReference type="Proteomes" id="UP001210538"/>
    </source>
</evidence>
<name>A0AAX3LJB5_9ENTR</name>
<keyword evidence="1" id="KW-0804">Transcription</keyword>
<dbReference type="AlphaFoldDB" id="A0AAX3LJB5"/>
<dbReference type="SUPFAM" id="SSF82679">
    <property type="entry name" value="N-utilization substance G protein NusG, N-terminal domain"/>
    <property type="match status" value="1"/>
</dbReference>
<dbReference type="InterPro" id="IPR006645">
    <property type="entry name" value="NGN-like_dom"/>
</dbReference>
<protein>
    <submittedName>
        <fullName evidence="4">Transcription termination/antitermination NusG family protein</fullName>
    </submittedName>
</protein>
<dbReference type="Pfam" id="PF02357">
    <property type="entry name" value="NusG"/>
    <property type="match status" value="1"/>
</dbReference>
<feature type="compositionally biased region" description="Basic and acidic residues" evidence="2">
    <location>
        <begin position="146"/>
        <end position="158"/>
    </location>
</feature>
<dbReference type="Proteomes" id="UP001210538">
    <property type="component" value="Plasmid unnamed4"/>
</dbReference>
<dbReference type="SMART" id="SM00738">
    <property type="entry name" value="NGN"/>
    <property type="match status" value="1"/>
</dbReference>
<evidence type="ECO:0000313" key="4">
    <source>
        <dbReference type="EMBL" id="WCE16347.1"/>
    </source>
</evidence>
<dbReference type="CDD" id="cd09894">
    <property type="entry name" value="NGN_SP_AnfA1"/>
    <property type="match status" value="1"/>
</dbReference>
<feature type="domain" description="NusG-like N-terminal" evidence="3">
    <location>
        <begin position="1"/>
        <end position="102"/>
    </location>
</feature>
<accession>A0AAX3LJB5</accession>